<reference evidence="9" key="1">
    <citation type="journal article" date="2019" name="Int. J. Syst. Evol. Microbiol.">
        <title>The Global Catalogue of Microorganisms (GCM) 10K type strain sequencing project: providing services to taxonomists for standard genome sequencing and annotation.</title>
        <authorList>
            <consortium name="The Broad Institute Genomics Platform"/>
            <consortium name="The Broad Institute Genome Sequencing Center for Infectious Disease"/>
            <person name="Wu L."/>
            <person name="Ma J."/>
        </authorList>
    </citation>
    <scope>NUCLEOTIDE SEQUENCE [LARGE SCALE GENOMIC DNA]</scope>
    <source>
        <strain evidence="9">CGMCC 4.7177</strain>
    </source>
</reference>
<dbReference type="RefSeq" id="WP_381536136.1">
    <property type="nucleotide sequence ID" value="NZ_JBHUGI010000009.1"/>
</dbReference>
<organism evidence="8 9">
    <name type="scientific">Sporosarcina siberiensis</name>
    <dbReference type="NCBI Taxonomy" id="1365606"/>
    <lineage>
        <taxon>Bacteria</taxon>
        <taxon>Bacillati</taxon>
        <taxon>Bacillota</taxon>
        <taxon>Bacilli</taxon>
        <taxon>Bacillales</taxon>
        <taxon>Caryophanaceae</taxon>
        <taxon>Sporosarcina</taxon>
    </lineage>
</organism>
<sequence>MSTYLAEWNDLADVKDELAARDWFMGTSGNLAIKVQDSPLQFLVTASGRDKNKRTSEDFLLVDHLGNPVEETSLKPSAETLLHCAIFNKTSARCCLHVHTVANNVVSELYGDQEMIVFKGQELIKAFGLWEEDAVLRIPIIHNFAYIPQLAIEFEKHIHSDSGAVLIRNHGITVWGNDSFEAKKLLEASEFLFQYQLMIQQVKSY</sequence>
<evidence type="ECO:0000256" key="5">
    <source>
        <dbReference type="ARBA" id="ARBA00023239"/>
    </source>
</evidence>
<evidence type="ECO:0000259" key="7">
    <source>
        <dbReference type="SMART" id="SM01007"/>
    </source>
</evidence>
<keyword evidence="1 6" id="KW-0028">Amino-acid biosynthesis</keyword>
<keyword evidence="3 6" id="KW-0862">Zinc</keyword>
<feature type="binding site" evidence="6">
    <location>
        <position position="97"/>
    </location>
    <ligand>
        <name>Zn(2+)</name>
        <dbReference type="ChEBI" id="CHEBI:29105"/>
    </ligand>
</feature>
<dbReference type="PANTHER" id="PTHR10640">
    <property type="entry name" value="METHYLTHIORIBULOSE-1-PHOSPHATE DEHYDRATASE"/>
    <property type="match status" value="1"/>
</dbReference>
<dbReference type="InterPro" id="IPR017714">
    <property type="entry name" value="MethylthioRu-1-P_deHdtase_MtnB"/>
</dbReference>
<dbReference type="SMART" id="SM01007">
    <property type="entry name" value="Aldolase_II"/>
    <property type="match status" value="1"/>
</dbReference>
<evidence type="ECO:0000256" key="1">
    <source>
        <dbReference type="ARBA" id="ARBA00022605"/>
    </source>
</evidence>
<dbReference type="NCBIfam" id="TIGR03328">
    <property type="entry name" value="salvage_mtnB"/>
    <property type="match status" value="1"/>
</dbReference>
<evidence type="ECO:0000256" key="6">
    <source>
        <dbReference type="HAMAP-Rule" id="MF_01677"/>
    </source>
</evidence>
<gene>
    <name evidence="6" type="primary">mtnB</name>
    <name evidence="8" type="ORF">ACFSFY_05275</name>
</gene>
<comment type="pathway">
    <text evidence="6">Amino-acid biosynthesis; L-methionine biosynthesis via salvage pathway; L-methionine from S-methyl-5-thio-alpha-D-ribose 1-phosphate: step 2/6.</text>
</comment>
<evidence type="ECO:0000313" key="9">
    <source>
        <dbReference type="Proteomes" id="UP001597218"/>
    </source>
</evidence>
<dbReference type="EMBL" id="JBHUGI010000009">
    <property type="protein sequence ID" value="MFD1927475.1"/>
    <property type="molecule type" value="Genomic_DNA"/>
</dbReference>
<dbReference type="InterPro" id="IPR001303">
    <property type="entry name" value="Aldolase_II/adducin_N"/>
</dbReference>
<feature type="binding site" evidence="6">
    <location>
        <position position="99"/>
    </location>
    <ligand>
        <name>Zn(2+)</name>
        <dbReference type="ChEBI" id="CHEBI:29105"/>
    </ligand>
</feature>
<comment type="cofactor">
    <cofactor evidence="6">
        <name>Zn(2+)</name>
        <dbReference type="ChEBI" id="CHEBI:29105"/>
    </cofactor>
    <text evidence="6">Binds 1 zinc ion per subunit.</text>
</comment>
<dbReference type="SUPFAM" id="SSF53639">
    <property type="entry name" value="AraD/HMP-PK domain-like"/>
    <property type="match status" value="1"/>
</dbReference>
<evidence type="ECO:0000256" key="3">
    <source>
        <dbReference type="ARBA" id="ARBA00022833"/>
    </source>
</evidence>
<proteinExistence type="inferred from homology"/>
<dbReference type="EC" id="4.2.1.109" evidence="6"/>
<dbReference type="Proteomes" id="UP001597218">
    <property type="component" value="Unassembled WGS sequence"/>
</dbReference>
<comment type="catalytic activity">
    <reaction evidence="6">
        <text>5-(methylsulfanyl)-D-ribulose 1-phosphate = 5-methylsulfanyl-2,3-dioxopentyl phosphate + H2O</text>
        <dbReference type="Rhea" id="RHEA:15549"/>
        <dbReference type="ChEBI" id="CHEBI:15377"/>
        <dbReference type="ChEBI" id="CHEBI:58548"/>
        <dbReference type="ChEBI" id="CHEBI:58828"/>
        <dbReference type="EC" id="4.2.1.109"/>
    </reaction>
</comment>
<evidence type="ECO:0000256" key="2">
    <source>
        <dbReference type="ARBA" id="ARBA00022723"/>
    </source>
</evidence>
<dbReference type="NCBIfam" id="NF005244">
    <property type="entry name" value="PRK06754.1"/>
    <property type="match status" value="1"/>
</dbReference>
<protein>
    <recommendedName>
        <fullName evidence="6">Methylthioribulose-1-phosphate dehydratase</fullName>
        <shortName evidence="6">MTRu-1-P dehydratase</shortName>
        <ecNumber evidence="6">4.2.1.109</ecNumber>
    </recommendedName>
</protein>
<evidence type="ECO:0000313" key="8">
    <source>
        <dbReference type="EMBL" id="MFD1927475.1"/>
    </source>
</evidence>
<dbReference type="PANTHER" id="PTHR10640:SF7">
    <property type="entry name" value="METHYLTHIORIBULOSE-1-PHOSPHATE DEHYDRATASE"/>
    <property type="match status" value="1"/>
</dbReference>
<comment type="caution">
    <text evidence="8">The sequence shown here is derived from an EMBL/GenBank/DDBJ whole genome shotgun (WGS) entry which is preliminary data.</text>
</comment>
<keyword evidence="2 6" id="KW-0479">Metal-binding</keyword>
<accession>A0ABW4SF89</accession>
<evidence type="ECO:0000256" key="4">
    <source>
        <dbReference type="ARBA" id="ARBA00023167"/>
    </source>
</evidence>
<keyword evidence="9" id="KW-1185">Reference proteome</keyword>
<dbReference type="HAMAP" id="MF_01677">
    <property type="entry name" value="Salvage_MtnB"/>
    <property type="match status" value="1"/>
</dbReference>
<feature type="domain" description="Class II aldolase/adducin N-terminal" evidence="7">
    <location>
        <begin position="9"/>
        <end position="197"/>
    </location>
</feature>
<name>A0ABW4SF89_9BACL</name>
<keyword evidence="5 6" id="KW-0456">Lyase</keyword>
<dbReference type="InterPro" id="IPR036409">
    <property type="entry name" value="Aldolase_II/adducin_N_sf"/>
</dbReference>
<dbReference type="Pfam" id="PF00596">
    <property type="entry name" value="Aldolase_II"/>
    <property type="match status" value="1"/>
</dbReference>
<comment type="function">
    <text evidence="6">Catalyzes the dehydration of methylthioribulose-1-phosphate (MTRu-1-P) into 2,3-diketo-5-methylthiopentyl-1-phosphate (DK-MTP-1-P).</text>
</comment>
<keyword evidence="4 6" id="KW-0486">Methionine biosynthesis</keyword>
<dbReference type="Gene3D" id="3.40.225.10">
    <property type="entry name" value="Class II aldolase/adducin N-terminal domain"/>
    <property type="match status" value="1"/>
</dbReference>
<comment type="similarity">
    <text evidence="6">Belongs to the aldolase class II family. MtnB subfamily.</text>
</comment>
<dbReference type="GO" id="GO:0046570">
    <property type="term" value="F:methylthioribulose 1-phosphate dehydratase activity"/>
    <property type="evidence" value="ECO:0007669"/>
    <property type="project" value="UniProtKB-EC"/>
</dbReference>